<evidence type="ECO:0000256" key="2">
    <source>
        <dbReference type="SAM" id="SignalP"/>
    </source>
</evidence>
<gene>
    <name evidence="3" type="ORF">Anas_01116</name>
</gene>
<keyword evidence="2" id="KW-0732">Signal</keyword>
<reference evidence="3 4" key="1">
    <citation type="journal article" date="2019" name="PLoS Biol.">
        <title>Sex chromosomes control vertical transmission of feminizing Wolbachia symbionts in an isopod.</title>
        <authorList>
            <person name="Becking T."/>
            <person name="Chebbi M.A."/>
            <person name="Giraud I."/>
            <person name="Moumen B."/>
            <person name="Laverre T."/>
            <person name="Caubet Y."/>
            <person name="Peccoud J."/>
            <person name="Gilbert C."/>
            <person name="Cordaux R."/>
        </authorList>
    </citation>
    <scope>NUCLEOTIDE SEQUENCE [LARGE SCALE GENOMIC DNA]</scope>
    <source>
        <strain evidence="3">ANa2</strain>
        <tissue evidence="3">Whole body excluding digestive tract and cuticle</tissue>
    </source>
</reference>
<accession>A0A5N5TLY9</accession>
<feature type="region of interest" description="Disordered" evidence="1">
    <location>
        <begin position="25"/>
        <end position="44"/>
    </location>
</feature>
<organism evidence="3 4">
    <name type="scientific">Armadillidium nasatum</name>
    <dbReference type="NCBI Taxonomy" id="96803"/>
    <lineage>
        <taxon>Eukaryota</taxon>
        <taxon>Metazoa</taxon>
        <taxon>Ecdysozoa</taxon>
        <taxon>Arthropoda</taxon>
        <taxon>Crustacea</taxon>
        <taxon>Multicrustacea</taxon>
        <taxon>Malacostraca</taxon>
        <taxon>Eumalacostraca</taxon>
        <taxon>Peracarida</taxon>
        <taxon>Isopoda</taxon>
        <taxon>Oniscidea</taxon>
        <taxon>Crinocheta</taxon>
        <taxon>Armadillidiidae</taxon>
        <taxon>Armadillidium</taxon>
    </lineage>
</organism>
<name>A0A5N5TLY9_9CRUS</name>
<evidence type="ECO:0000313" key="4">
    <source>
        <dbReference type="Proteomes" id="UP000326759"/>
    </source>
</evidence>
<sequence>MWLILCISIIISNVKMFNFMKKDKDREDRERKKKDKKLKDGKRAKDRAAMTLEELRRLDDARRSLIGKGRKKKEEEKLPSGITADYMDQFRSRIDYSAFDRDVQDVKDVRTSRDTRDFRDSREGNVAVSANNFQQLREHYENLASASSIHSDSSSDGLGCRSGGSFPPRPPKRGILKGKGGGEYQGVQGNIDDEECLNENTLQNELLM</sequence>
<protein>
    <submittedName>
        <fullName evidence="3">Uncharacterized protein</fullName>
    </submittedName>
</protein>
<proteinExistence type="predicted"/>
<dbReference type="OrthoDB" id="445896at2759"/>
<evidence type="ECO:0000313" key="3">
    <source>
        <dbReference type="EMBL" id="KAB7507168.1"/>
    </source>
</evidence>
<feature type="chain" id="PRO_5024400905" evidence="2">
    <location>
        <begin position="17"/>
        <end position="208"/>
    </location>
</feature>
<feature type="region of interest" description="Disordered" evidence="1">
    <location>
        <begin position="144"/>
        <end position="196"/>
    </location>
</feature>
<comment type="caution">
    <text evidence="3">The sequence shown here is derived from an EMBL/GenBank/DDBJ whole genome shotgun (WGS) entry which is preliminary data.</text>
</comment>
<evidence type="ECO:0000256" key="1">
    <source>
        <dbReference type="SAM" id="MobiDB-lite"/>
    </source>
</evidence>
<feature type="signal peptide" evidence="2">
    <location>
        <begin position="1"/>
        <end position="16"/>
    </location>
</feature>
<dbReference type="AlphaFoldDB" id="A0A5N5TLY9"/>
<feature type="compositionally biased region" description="Low complexity" evidence="1">
    <location>
        <begin position="144"/>
        <end position="156"/>
    </location>
</feature>
<keyword evidence="4" id="KW-1185">Reference proteome</keyword>
<dbReference type="Proteomes" id="UP000326759">
    <property type="component" value="Unassembled WGS sequence"/>
</dbReference>
<dbReference type="EMBL" id="SEYY01000470">
    <property type="protein sequence ID" value="KAB7507168.1"/>
    <property type="molecule type" value="Genomic_DNA"/>
</dbReference>